<keyword evidence="1" id="KW-0472">Membrane</keyword>
<feature type="transmembrane region" description="Helical" evidence="1">
    <location>
        <begin position="125"/>
        <end position="149"/>
    </location>
</feature>
<keyword evidence="1" id="KW-0812">Transmembrane</keyword>
<accession>A0A8S3RRJ7</accession>
<organism evidence="2 3">
    <name type="scientific">Mytilus edulis</name>
    <name type="common">Blue mussel</name>
    <dbReference type="NCBI Taxonomy" id="6550"/>
    <lineage>
        <taxon>Eukaryota</taxon>
        <taxon>Metazoa</taxon>
        <taxon>Spiralia</taxon>
        <taxon>Lophotrochozoa</taxon>
        <taxon>Mollusca</taxon>
        <taxon>Bivalvia</taxon>
        <taxon>Autobranchia</taxon>
        <taxon>Pteriomorphia</taxon>
        <taxon>Mytilida</taxon>
        <taxon>Mytiloidea</taxon>
        <taxon>Mytilidae</taxon>
        <taxon>Mytilinae</taxon>
        <taxon>Mytilus</taxon>
    </lineage>
</organism>
<keyword evidence="1" id="KW-1133">Transmembrane helix</keyword>
<reference evidence="2" key="1">
    <citation type="submission" date="2021-03" db="EMBL/GenBank/DDBJ databases">
        <authorList>
            <person name="Bekaert M."/>
        </authorList>
    </citation>
    <scope>NUCLEOTIDE SEQUENCE</scope>
</reference>
<evidence type="ECO:0000256" key="1">
    <source>
        <dbReference type="SAM" id="Phobius"/>
    </source>
</evidence>
<evidence type="ECO:0000313" key="2">
    <source>
        <dbReference type="EMBL" id="CAG2207496.1"/>
    </source>
</evidence>
<sequence length="209" mass="23407">MYMLILIKSPECGFGVYPLYNGHPFISPIRINLVSVLLKVLFCSSVYCSVTLDDHSIESEGLLPAYNIVSNRDVVEGSGDEGVAPAENVRFTAEKCDCSNINTTPDSRVFYNSSEPLVVTSTPSVVVAIIVILSILLLICISAIAYLLGKVKYLNMRQRAPVPNKTKEDYDSDEYSVMMDWSNEPSISLPFYPNDHFKHRFAFFMKKVD</sequence>
<dbReference type="Proteomes" id="UP000683360">
    <property type="component" value="Unassembled WGS sequence"/>
</dbReference>
<protein>
    <submittedName>
        <fullName evidence="2">Uncharacterized protein</fullName>
    </submittedName>
</protein>
<name>A0A8S3RRJ7_MYTED</name>
<gene>
    <name evidence="2" type="ORF">MEDL_21742</name>
</gene>
<dbReference type="AlphaFoldDB" id="A0A8S3RRJ7"/>
<keyword evidence="3" id="KW-1185">Reference proteome</keyword>
<dbReference type="EMBL" id="CAJPWZ010001076">
    <property type="protein sequence ID" value="CAG2207496.1"/>
    <property type="molecule type" value="Genomic_DNA"/>
</dbReference>
<proteinExistence type="predicted"/>
<comment type="caution">
    <text evidence="2">The sequence shown here is derived from an EMBL/GenBank/DDBJ whole genome shotgun (WGS) entry which is preliminary data.</text>
</comment>
<evidence type="ECO:0000313" key="3">
    <source>
        <dbReference type="Proteomes" id="UP000683360"/>
    </source>
</evidence>
<dbReference type="OrthoDB" id="6138251at2759"/>